<dbReference type="EMBL" id="CP047591">
    <property type="protein sequence ID" value="QHI72404.1"/>
    <property type="molecule type" value="Genomic_DNA"/>
</dbReference>
<proteinExistence type="predicted"/>
<keyword evidence="2" id="KW-1185">Reference proteome</keyword>
<accession>A0A6P1MIG2</accession>
<dbReference type="KEGG" id="amic:Ami3637_08335"/>
<protein>
    <recommendedName>
        <fullName evidence="3">PAS domain-containing protein</fullName>
    </recommendedName>
</protein>
<dbReference type="RefSeq" id="WP_162362174.1">
    <property type="nucleotide sequence ID" value="NZ_CP047591.1"/>
</dbReference>
<evidence type="ECO:0000313" key="2">
    <source>
        <dbReference type="Proteomes" id="UP000463883"/>
    </source>
</evidence>
<dbReference type="CDD" id="cd00130">
    <property type="entry name" value="PAS"/>
    <property type="match status" value="1"/>
</dbReference>
<gene>
    <name evidence="1" type="ORF">Ami3637_08335</name>
</gene>
<sequence length="124" mass="14003">MLFNLNQLGIFTDMMKEGFIYVDKDFRIKLYNKRAKEIFGIDKSMGIGHPAGSIKNGDIVIIGDNCLGKDDGSLIPESLRKIGIWDNNIQSKDLFMGVGLLRMTVYNLYINITIKMRALKSSSH</sequence>
<reference evidence="1 2" key="1">
    <citation type="submission" date="2020-01" db="EMBL/GenBank/DDBJ databases">
        <title>Genomic analysis of Aminipila sp. CBA3637.</title>
        <authorList>
            <person name="Kim Y.B."/>
            <person name="Roh S.W."/>
        </authorList>
    </citation>
    <scope>NUCLEOTIDE SEQUENCE [LARGE SCALE GENOMIC DNA]</scope>
    <source>
        <strain evidence="1 2">CBA3637</strain>
    </source>
</reference>
<evidence type="ECO:0000313" key="1">
    <source>
        <dbReference type="EMBL" id="QHI72404.1"/>
    </source>
</evidence>
<dbReference type="Proteomes" id="UP000463883">
    <property type="component" value="Chromosome"/>
</dbReference>
<dbReference type="AlphaFoldDB" id="A0A6P1MIG2"/>
<dbReference type="InterPro" id="IPR035965">
    <property type="entry name" value="PAS-like_dom_sf"/>
</dbReference>
<evidence type="ECO:0008006" key="3">
    <source>
        <dbReference type="Google" id="ProtNLM"/>
    </source>
</evidence>
<name>A0A6P1MIG2_9FIRM</name>
<dbReference type="Gene3D" id="3.30.450.20">
    <property type="entry name" value="PAS domain"/>
    <property type="match status" value="1"/>
</dbReference>
<organism evidence="1 2">
    <name type="scientific">Aminipila terrae</name>
    <dbReference type="NCBI Taxonomy" id="2697030"/>
    <lineage>
        <taxon>Bacteria</taxon>
        <taxon>Bacillati</taxon>
        <taxon>Bacillota</taxon>
        <taxon>Clostridia</taxon>
        <taxon>Peptostreptococcales</taxon>
        <taxon>Anaerovoracaceae</taxon>
        <taxon>Aminipila</taxon>
    </lineage>
</organism>
<dbReference type="SUPFAM" id="SSF55785">
    <property type="entry name" value="PYP-like sensor domain (PAS domain)"/>
    <property type="match status" value="1"/>
</dbReference>
<dbReference type="InterPro" id="IPR000014">
    <property type="entry name" value="PAS"/>
</dbReference>